<dbReference type="Pfam" id="PF00293">
    <property type="entry name" value="NUDIX"/>
    <property type="match status" value="1"/>
</dbReference>
<keyword evidence="6" id="KW-0464">Manganese</keyword>
<evidence type="ECO:0000256" key="7">
    <source>
        <dbReference type="SAM" id="MobiDB-lite"/>
    </source>
</evidence>
<proteinExistence type="predicted"/>
<dbReference type="GO" id="GO:0010945">
    <property type="term" value="F:coenzyme A diphosphatase activity"/>
    <property type="evidence" value="ECO:0007669"/>
    <property type="project" value="InterPro"/>
</dbReference>
<accession>B8CB77</accession>
<dbReference type="InParanoid" id="B8CB77"/>
<dbReference type="Gene3D" id="3.90.79.10">
    <property type="entry name" value="Nucleoside Triphosphate Pyrophosphohydrolase"/>
    <property type="match status" value="1"/>
</dbReference>
<dbReference type="InterPro" id="IPR015797">
    <property type="entry name" value="NUDIX_hydrolase-like_dom_sf"/>
</dbReference>
<evidence type="ECO:0000256" key="2">
    <source>
        <dbReference type="ARBA" id="ARBA00001946"/>
    </source>
</evidence>
<comment type="cofactor">
    <cofactor evidence="1">
        <name>Mn(2+)</name>
        <dbReference type="ChEBI" id="CHEBI:29035"/>
    </cofactor>
</comment>
<dbReference type="STRING" id="35128.B8CB77"/>
<dbReference type="EMBL" id="CM000648">
    <property type="protein sequence ID" value="EED89270.1"/>
    <property type="molecule type" value="Genomic_DNA"/>
</dbReference>
<evidence type="ECO:0000256" key="3">
    <source>
        <dbReference type="ARBA" id="ARBA00022723"/>
    </source>
</evidence>
<protein>
    <recommendedName>
        <fullName evidence="8">Nudix hydrolase domain-containing protein</fullName>
    </recommendedName>
</protein>
<dbReference type="PROSITE" id="PS51462">
    <property type="entry name" value="NUDIX"/>
    <property type="match status" value="1"/>
</dbReference>
<keyword evidence="4" id="KW-0378">Hydrolase</keyword>
<dbReference type="InterPro" id="IPR000086">
    <property type="entry name" value="NUDIX_hydrolase_dom"/>
</dbReference>
<dbReference type="PANTHER" id="PTHR12992">
    <property type="entry name" value="NUDIX HYDROLASE"/>
    <property type="match status" value="1"/>
</dbReference>
<feature type="domain" description="Nudix hydrolase" evidence="8">
    <location>
        <begin position="380"/>
        <end position="520"/>
    </location>
</feature>
<name>B8CB77_THAPS</name>
<keyword evidence="3" id="KW-0479">Metal-binding</keyword>
<evidence type="ECO:0000259" key="8">
    <source>
        <dbReference type="PROSITE" id="PS51462"/>
    </source>
</evidence>
<dbReference type="AlphaFoldDB" id="B8CB77"/>
<reference evidence="9 10" key="1">
    <citation type="journal article" date="2004" name="Science">
        <title>The genome of the diatom Thalassiosira pseudonana: ecology, evolution, and metabolism.</title>
        <authorList>
            <person name="Armbrust E.V."/>
            <person name="Berges J.A."/>
            <person name="Bowler C."/>
            <person name="Green B.R."/>
            <person name="Martinez D."/>
            <person name="Putnam N.H."/>
            <person name="Zhou S."/>
            <person name="Allen A.E."/>
            <person name="Apt K.E."/>
            <person name="Bechner M."/>
            <person name="Brzezinski M.A."/>
            <person name="Chaal B.K."/>
            <person name="Chiovitti A."/>
            <person name="Davis A.K."/>
            <person name="Demarest M.S."/>
            <person name="Detter J.C."/>
            <person name="Glavina T."/>
            <person name="Goodstein D."/>
            <person name="Hadi M.Z."/>
            <person name="Hellsten U."/>
            <person name="Hildebrand M."/>
            <person name="Jenkins B.D."/>
            <person name="Jurka J."/>
            <person name="Kapitonov V.V."/>
            <person name="Kroger N."/>
            <person name="Lau W.W."/>
            <person name="Lane T.W."/>
            <person name="Larimer F.W."/>
            <person name="Lippmeier J.C."/>
            <person name="Lucas S."/>
            <person name="Medina M."/>
            <person name="Montsant A."/>
            <person name="Obornik M."/>
            <person name="Parker M.S."/>
            <person name="Palenik B."/>
            <person name="Pazour G.J."/>
            <person name="Richardson P.M."/>
            <person name="Rynearson T.A."/>
            <person name="Saito M.A."/>
            <person name="Schwartz D.C."/>
            <person name="Thamatrakoln K."/>
            <person name="Valentin K."/>
            <person name="Vardi A."/>
            <person name="Wilkerson F.P."/>
            <person name="Rokhsar D.S."/>
        </authorList>
    </citation>
    <scope>NUCLEOTIDE SEQUENCE [LARGE SCALE GENOMIC DNA]</scope>
    <source>
        <strain evidence="9 10">CCMP1335</strain>
    </source>
</reference>
<reference evidence="9 10" key="2">
    <citation type="journal article" date="2008" name="Nature">
        <title>The Phaeodactylum genome reveals the evolutionary history of diatom genomes.</title>
        <authorList>
            <person name="Bowler C."/>
            <person name="Allen A.E."/>
            <person name="Badger J.H."/>
            <person name="Grimwood J."/>
            <person name="Jabbari K."/>
            <person name="Kuo A."/>
            <person name="Maheswari U."/>
            <person name="Martens C."/>
            <person name="Maumus F."/>
            <person name="Otillar R.P."/>
            <person name="Rayko E."/>
            <person name="Salamov A."/>
            <person name="Vandepoele K."/>
            <person name="Beszteri B."/>
            <person name="Gruber A."/>
            <person name="Heijde M."/>
            <person name="Katinka M."/>
            <person name="Mock T."/>
            <person name="Valentin K."/>
            <person name="Verret F."/>
            <person name="Berges J.A."/>
            <person name="Brownlee C."/>
            <person name="Cadoret J.P."/>
            <person name="Chiovitti A."/>
            <person name="Choi C.J."/>
            <person name="Coesel S."/>
            <person name="De Martino A."/>
            <person name="Detter J.C."/>
            <person name="Durkin C."/>
            <person name="Falciatore A."/>
            <person name="Fournet J."/>
            <person name="Haruta M."/>
            <person name="Huysman M.J."/>
            <person name="Jenkins B.D."/>
            <person name="Jiroutova K."/>
            <person name="Jorgensen R.E."/>
            <person name="Joubert Y."/>
            <person name="Kaplan A."/>
            <person name="Kroger N."/>
            <person name="Kroth P.G."/>
            <person name="La Roche J."/>
            <person name="Lindquist E."/>
            <person name="Lommer M."/>
            <person name="Martin-Jezequel V."/>
            <person name="Lopez P.J."/>
            <person name="Lucas S."/>
            <person name="Mangogna M."/>
            <person name="McGinnis K."/>
            <person name="Medlin L.K."/>
            <person name="Montsant A."/>
            <person name="Oudot-Le Secq M.P."/>
            <person name="Napoli C."/>
            <person name="Obornik M."/>
            <person name="Parker M.S."/>
            <person name="Petit J.L."/>
            <person name="Porcel B.M."/>
            <person name="Poulsen N."/>
            <person name="Robison M."/>
            <person name="Rychlewski L."/>
            <person name="Rynearson T.A."/>
            <person name="Schmutz J."/>
            <person name="Shapiro H."/>
            <person name="Siaut M."/>
            <person name="Stanley M."/>
            <person name="Sussman M.R."/>
            <person name="Taylor A.R."/>
            <person name="Vardi A."/>
            <person name="von Dassow P."/>
            <person name="Vyverman W."/>
            <person name="Willis A."/>
            <person name="Wyrwicz L.S."/>
            <person name="Rokhsar D.S."/>
            <person name="Weissenbach J."/>
            <person name="Armbrust E.V."/>
            <person name="Green B.R."/>
            <person name="Van de Peer Y."/>
            <person name="Grigoriev I.V."/>
        </authorList>
    </citation>
    <scope>NUCLEOTIDE SEQUENCE [LARGE SCALE GENOMIC DNA]</scope>
    <source>
        <strain evidence="9 10">CCMP1335</strain>
    </source>
</reference>
<evidence type="ECO:0000256" key="6">
    <source>
        <dbReference type="ARBA" id="ARBA00023211"/>
    </source>
</evidence>
<dbReference type="PaxDb" id="35128-Thaps24628"/>
<gene>
    <name evidence="9" type="ORF">THAPSDRAFT_24628</name>
</gene>
<sequence>MTSDSSGSKHTCALQADNYGNRRHHINQTSKPNIASSNNVAQQLHQIIHTVVILPLRRTNVADALLELLGGGAVVVVVSFFREPPLKKRTFLIGGIFLTLSQPRKFRHPASIPAHIDNHTMRRICSSSYRCVVRPRAAASTVRQDGTELLTTLSTLCGMSTPFRTQYSCNTQYSLASSTPSITVASRVYHSSSRTTFSSASDTLVQPPLPQLQNDKRGQRVWKAKHQQPDSIITTSDEEYWDKSVDDVHDRRIVDDSLARICEQQEREGGRMQQSQLGVLREDPHEDMRLLLENYTVAALASALRDREDTLQLCANLLSSNRIEEVSKILRPYEPKYIHQRRHSKGKMLDFRRGGFDNQSIELIRKGLNRMHRRVSTAHSKRAGVVLPLCNVDGVPCILFEKRSRDLRAHPDEVCLPGGMVSEGGDKSIVQTCLREMEEEIGIEHNAASVLGVLRCNWGEVHHLVGVAVTPVVCYIGQVGMSQLNPNSDEVAEVFTVPLELFLDRDRWVHKKHYAPFFTGSPHIIWGLTGYIIHRFVMDIIERYTVVFEDRDELNR</sequence>
<comment type="cofactor">
    <cofactor evidence="2">
        <name>Mg(2+)</name>
        <dbReference type="ChEBI" id="CHEBI:18420"/>
    </cofactor>
</comment>
<dbReference type="PANTHER" id="PTHR12992:SF11">
    <property type="entry name" value="MITOCHONDRIAL COENZYME A DIPHOSPHATASE NUDT8"/>
    <property type="match status" value="1"/>
</dbReference>
<evidence type="ECO:0000256" key="4">
    <source>
        <dbReference type="ARBA" id="ARBA00022801"/>
    </source>
</evidence>
<keyword evidence="5" id="KW-0460">Magnesium</keyword>
<evidence type="ECO:0000313" key="9">
    <source>
        <dbReference type="EMBL" id="EED89270.1"/>
    </source>
</evidence>
<evidence type="ECO:0000256" key="5">
    <source>
        <dbReference type="ARBA" id="ARBA00022842"/>
    </source>
</evidence>
<evidence type="ECO:0000313" key="10">
    <source>
        <dbReference type="Proteomes" id="UP000001449"/>
    </source>
</evidence>
<organism evidence="9 10">
    <name type="scientific">Thalassiosira pseudonana</name>
    <name type="common">Marine diatom</name>
    <name type="synonym">Cyclotella nana</name>
    <dbReference type="NCBI Taxonomy" id="35128"/>
    <lineage>
        <taxon>Eukaryota</taxon>
        <taxon>Sar</taxon>
        <taxon>Stramenopiles</taxon>
        <taxon>Ochrophyta</taxon>
        <taxon>Bacillariophyta</taxon>
        <taxon>Coscinodiscophyceae</taxon>
        <taxon>Thalassiosirophycidae</taxon>
        <taxon>Thalassiosirales</taxon>
        <taxon>Thalassiosiraceae</taxon>
        <taxon>Thalassiosira</taxon>
    </lineage>
</organism>
<dbReference type="GO" id="GO:0046872">
    <property type="term" value="F:metal ion binding"/>
    <property type="evidence" value="ECO:0007669"/>
    <property type="project" value="UniProtKB-KW"/>
</dbReference>
<evidence type="ECO:0000256" key="1">
    <source>
        <dbReference type="ARBA" id="ARBA00001936"/>
    </source>
</evidence>
<feature type="region of interest" description="Disordered" evidence="7">
    <location>
        <begin position="1"/>
        <end position="21"/>
    </location>
</feature>
<dbReference type="eggNOG" id="KOG3069">
    <property type="taxonomic scope" value="Eukaryota"/>
</dbReference>
<keyword evidence="10" id="KW-1185">Reference proteome</keyword>
<dbReference type="CDD" id="cd03426">
    <property type="entry name" value="NUDIX_CoAse_Nudt7"/>
    <property type="match status" value="1"/>
</dbReference>
<dbReference type="InterPro" id="IPR045121">
    <property type="entry name" value="CoAse"/>
</dbReference>
<dbReference type="KEGG" id="tps:THAPSDRAFT_24628"/>
<dbReference type="RefSeq" id="XP_002293534.1">
    <property type="nucleotide sequence ID" value="XM_002293498.1"/>
</dbReference>
<dbReference type="Proteomes" id="UP000001449">
    <property type="component" value="Chromosome 13"/>
</dbReference>
<dbReference type="GeneID" id="7445733"/>
<dbReference type="SUPFAM" id="SSF55811">
    <property type="entry name" value="Nudix"/>
    <property type="match status" value="1"/>
</dbReference>
<dbReference type="HOGENOM" id="CLU_490511_0_0_1"/>